<organism evidence="3 4">
    <name type="scientific">Branchiostoma belcheri</name>
    <name type="common">Amphioxus</name>
    <dbReference type="NCBI Taxonomy" id="7741"/>
    <lineage>
        <taxon>Eukaryota</taxon>
        <taxon>Metazoa</taxon>
        <taxon>Chordata</taxon>
        <taxon>Cephalochordata</taxon>
        <taxon>Leptocardii</taxon>
        <taxon>Amphioxiformes</taxon>
        <taxon>Branchiostomatidae</taxon>
        <taxon>Branchiostoma</taxon>
    </lineage>
</organism>
<evidence type="ECO:0000256" key="1">
    <source>
        <dbReference type="ARBA" id="ARBA00010096"/>
    </source>
</evidence>
<dbReference type="AlphaFoldDB" id="A0A6P4XS56"/>
<reference evidence="4" key="1">
    <citation type="submission" date="2025-08" db="UniProtKB">
        <authorList>
            <consortium name="RefSeq"/>
        </authorList>
    </citation>
    <scope>IDENTIFICATION</scope>
    <source>
        <tissue evidence="4">Gonad</tissue>
    </source>
</reference>
<feature type="compositionally biased region" description="Basic and acidic residues" evidence="2">
    <location>
        <begin position="131"/>
        <end position="159"/>
    </location>
</feature>
<dbReference type="PANTHER" id="PTHR14581:SF2">
    <property type="match status" value="1"/>
</dbReference>
<evidence type="ECO:0000256" key="2">
    <source>
        <dbReference type="SAM" id="MobiDB-lite"/>
    </source>
</evidence>
<accession>A0A6P4XS56</accession>
<dbReference type="OrthoDB" id="10015840at2759"/>
<comment type="similarity">
    <text evidence="1">Belongs to the PRR15 family.</text>
</comment>
<gene>
    <name evidence="4" type="primary">LOC109461603</name>
</gene>
<evidence type="ECO:0000313" key="4">
    <source>
        <dbReference type="RefSeq" id="XP_019613539.1"/>
    </source>
</evidence>
<keyword evidence="3" id="KW-1185">Reference proteome</keyword>
<proteinExistence type="inferred from homology"/>
<name>A0A6P4XS56_BRABE</name>
<protein>
    <submittedName>
        <fullName evidence="4">Uncharacterized protein LOC109461603</fullName>
    </submittedName>
</protein>
<sequence length="167" mass="18944">MNSSKWWGNLWGKSKSKKQYKKAFSSGAPPETEGEDAAQDDVQDGGKRRSNGSFDNLEVEGHDLQMKVSPTNNKDVSRTMQARIKSKVNPHLADSSNKIIRKSDSCPFRRNVGISNSGRFKEHKYRMGVFDRPDFFTDPSERQDRGSPRMERSPRREGKPAPLVTDL</sequence>
<evidence type="ECO:0000313" key="3">
    <source>
        <dbReference type="Proteomes" id="UP000515135"/>
    </source>
</evidence>
<feature type="region of interest" description="Disordered" evidence="2">
    <location>
        <begin position="1"/>
        <end position="78"/>
    </location>
</feature>
<dbReference type="InterPro" id="IPR028237">
    <property type="entry name" value="PRR15"/>
</dbReference>
<feature type="compositionally biased region" description="Acidic residues" evidence="2">
    <location>
        <begin position="32"/>
        <end position="43"/>
    </location>
</feature>
<dbReference type="KEGG" id="bbel:109461603"/>
<dbReference type="Proteomes" id="UP000515135">
    <property type="component" value="Unplaced"/>
</dbReference>
<dbReference type="PANTHER" id="PTHR14581">
    <property type="match status" value="1"/>
</dbReference>
<dbReference type="GeneID" id="109461603"/>
<feature type="compositionally biased region" description="Polar residues" evidence="2">
    <location>
        <begin position="68"/>
        <end position="78"/>
    </location>
</feature>
<dbReference type="RefSeq" id="XP_019613539.1">
    <property type="nucleotide sequence ID" value="XM_019757980.1"/>
</dbReference>
<feature type="region of interest" description="Disordered" evidence="2">
    <location>
        <begin position="131"/>
        <end position="167"/>
    </location>
</feature>